<evidence type="ECO:0000256" key="1">
    <source>
        <dbReference type="SAM" id="SignalP"/>
    </source>
</evidence>
<dbReference type="GeneID" id="105438197"/>
<accession>A0A7M7HFI8</accession>
<sequence>MGVDGLRAMIASTITLFLLIMCFTYAQAGCEITSCGDCRKCNTYVPACEACYYGIATRKRNSLIGEAATNDETNELQRAPTQTSVIPAKRPTCNLDQVFSKLPPEIQRQIEELILSTV</sequence>
<dbReference type="Proteomes" id="UP000007110">
    <property type="component" value="Unassembled WGS sequence"/>
</dbReference>
<evidence type="ECO:0000313" key="3">
    <source>
        <dbReference type="Proteomes" id="UP000007110"/>
    </source>
</evidence>
<evidence type="ECO:0000313" key="2">
    <source>
        <dbReference type="EnsemblMetazoa" id="XP_011664014"/>
    </source>
</evidence>
<dbReference type="KEGG" id="spu:105438197"/>
<dbReference type="AlphaFoldDB" id="A0A7M7HFI8"/>
<reference evidence="3" key="1">
    <citation type="submission" date="2015-02" db="EMBL/GenBank/DDBJ databases">
        <title>Genome sequencing for Strongylocentrotus purpuratus.</title>
        <authorList>
            <person name="Murali S."/>
            <person name="Liu Y."/>
            <person name="Vee V."/>
            <person name="English A."/>
            <person name="Wang M."/>
            <person name="Skinner E."/>
            <person name="Han Y."/>
            <person name="Muzny D.M."/>
            <person name="Worley K.C."/>
            <person name="Gibbs R.A."/>
        </authorList>
    </citation>
    <scope>NUCLEOTIDE SEQUENCE</scope>
</reference>
<keyword evidence="1" id="KW-0732">Signal</keyword>
<feature type="signal peptide" evidence="1">
    <location>
        <begin position="1"/>
        <end position="28"/>
    </location>
</feature>
<feature type="chain" id="PRO_5029820589" evidence="1">
    <location>
        <begin position="29"/>
        <end position="118"/>
    </location>
</feature>
<dbReference type="EnsemblMetazoa" id="XM_011665712">
    <property type="protein sequence ID" value="XP_011664014"/>
    <property type="gene ID" value="LOC105438197"/>
</dbReference>
<dbReference type="RefSeq" id="XP_011664014.1">
    <property type="nucleotide sequence ID" value="XM_011665712.2"/>
</dbReference>
<reference evidence="2" key="2">
    <citation type="submission" date="2021-01" db="UniProtKB">
        <authorList>
            <consortium name="EnsemblMetazoa"/>
        </authorList>
    </citation>
    <scope>IDENTIFICATION</scope>
</reference>
<organism evidence="2 3">
    <name type="scientific">Strongylocentrotus purpuratus</name>
    <name type="common">Purple sea urchin</name>
    <dbReference type="NCBI Taxonomy" id="7668"/>
    <lineage>
        <taxon>Eukaryota</taxon>
        <taxon>Metazoa</taxon>
        <taxon>Echinodermata</taxon>
        <taxon>Eleutherozoa</taxon>
        <taxon>Echinozoa</taxon>
        <taxon>Echinoidea</taxon>
        <taxon>Euechinoidea</taxon>
        <taxon>Echinacea</taxon>
        <taxon>Camarodonta</taxon>
        <taxon>Echinidea</taxon>
        <taxon>Strongylocentrotidae</taxon>
        <taxon>Strongylocentrotus</taxon>
    </lineage>
</organism>
<proteinExistence type="predicted"/>
<protein>
    <submittedName>
        <fullName evidence="2">Uncharacterized protein</fullName>
    </submittedName>
</protein>
<dbReference type="InParanoid" id="A0A7M7HFI8"/>
<name>A0A7M7HFI8_STRPU</name>
<keyword evidence="3" id="KW-1185">Reference proteome</keyword>